<dbReference type="AlphaFoldDB" id="A0ABC8RL40"/>
<dbReference type="PANTHER" id="PTHR46323:SF2">
    <property type="entry name" value="BETA-GALACTOSIDASE"/>
    <property type="match status" value="1"/>
</dbReference>
<dbReference type="EC" id="3.2.1.23" evidence="3"/>
<gene>
    <name evidence="7" type="ORF">ILEXP_LOCUS13261</name>
</gene>
<comment type="similarity">
    <text evidence="2">Belongs to the glycosyl hydrolase 2 family.</text>
</comment>
<reference evidence="7 8" key="1">
    <citation type="submission" date="2024-02" db="EMBL/GenBank/DDBJ databases">
        <authorList>
            <person name="Vignale AGUSTIN F."/>
            <person name="Sosa J E."/>
            <person name="Modenutti C."/>
        </authorList>
    </citation>
    <scope>NUCLEOTIDE SEQUENCE [LARGE SCALE GENOMIC DNA]</scope>
</reference>
<proteinExistence type="inferred from homology"/>
<keyword evidence="4" id="KW-0378">Hydrolase</keyword>
<evidence type="ECO:0000256" key="2">
    <source>
        <dbReference type="ARBA" id="ARBA00007401"/>
    </source>
</evidence>
<dbReference type="InterPro" id="IPR050347">
    <property type="entry name" value="Bact_Beta-galactosidase"/>
</dbReference>
<dbReference type="Proteomes" id="UP001642360">
    <property type="component" value="Unassembled WGS sequence"/>
</dbReference>
<keyword evidence="5" id="KW-0326">Glycosidase</keyword>
<comment type="caution">
    <text evidence="7">The sequence shown here is derived from an EMBL/GenBank/DDBJ whole genome shotgun (WGS) entry which is preliminary data.</text>
</comment>
<dbReference type="InterPro" id="IPR006104">
    <property type="entry name" value="Glyco_hydro_2_N"/>
</dbReference>
<dbReference type="SUPFAM" id="SSF49785">
    <property type="entry name" value="Galactose-binding domain-like"/>
    <property type="match status" value="1"/>
</dbReference>
<dbReference type="PANTHER" id="PTHR46323">
    <property type="entry name" value="BETA-GALACTOSIDASE"/>
    <property type="match status" value="1"/>
</dbReference>
<dbReference type="EMBL" id="CAUOFW020001491">
    <property type="protein sequence ID" value="CAK9145448.1"/>
    <property type="molecule type" value="Genomic_DNA"/>
</dbReference>
<sequence length="284" mass="32648">MASLAGQLVIPSNSGRRVWEDPSFIKWRKRDAHVSLHCHDTVEGSLRYWYERNKVDVLVSKAAVWDDDAVSGSLDCAAFWVKGLPFVKSLCGYWKFLLAPSPTSVPQNFFESSFQDSAWETIPVPSNWQMHGYDRPIYRNAGYTFPIDPPNVPQDNPTGCYRTYFHLPKEWEGRRTLLHFEAVDSAFHAWINGIPVGYSQDSRLPAEFEITDFCHPYGSDKKNILAVQVFRWSDGSYLEDQDHWRLSGIHRDVLILSKPKVCLLFFIAFISKDMYMSASVFSFA</sequence>
<feature type="domain" description="Glycosyl hydrolases family 2 sugar binding" evidence="6">
    <location>
        <begin position="87"/>
        <end position="259"/>
    </location>
</feature>
<evidence type="ECO:0000256" key="1">
    <source>
        <dbReference type="ARBA" id="ARBA00001412"/>
    </source>
</evidence>
<dbReference type="Gene3D" id="2.60.120.260">
    <property type="entry name" value="Galactose-binding domain-like"/>
    <property type="match status" value="1"/>
</dbReference>
<dbReference type="Pfam" id="PF02837">
    <property type="entry name" value="Glyco_hydro_2_N"/>
    <property type="match status" value="1"/>
</dbReference>
<evidence type="ECO:0000313" key="8">
    <source>
        <dbReference type="Proteomes" id="UP001642360"/>
    </source>
</evidence>
<evidence type="ECO:0000256" key="3">
    <source>
        <dbReference type="ARBA" id="ARBA00012756"/>
    </source>
</evidence>
<organism evidence="7 8">
    <name type="scientific">Ilex paraguariensis</name>
    <name type="common">yerba mate</name>
    <dbReference type="NCBI Taxonomy" id="185542"/>
    <lineage>
        <taxon>Eukaryota</taxon>
        <taxon>Viridiplantae</taxon>
        <taxon>Streptophyta</taxon>
        <taxon>Embryophyta</taxon>
        <taxon>Tracheophyta</taxon>
        <taxon>Spermatophyta</taxon>
        <taxon>Magnoliopsida</taxon>
        <taxon>eudicotyledons</taxon>
        <taxon>Gunneridae</taxon>
        <taxon>Pentapetalae</taxon>
        <taxon>asterids</taxon>
        <taxon>campanulids</taxon>
        <taxon>Aquifoliales</taxon>
        <taxon>Aquifoliaceae</taxon>
        <taxon>Ilex</taxon>
    </lineage>
</organism>
<evidence type="ECO:0000256" key="5">
    <source>
        <dbReference type="ARBA" id="ARBA00023295"/>
    </source>
</evidence>
<keyword evidence="8" id="KW-1185">Reference proteome</keyword>
<comment type="catalytic activity">
    <reaction evidence="1">
        <text>Hydrolysis of terminal non-reducing beta-D-galactose residues in beta-D-galactosides.</text>
        <dbReference type="EC" id="3.2.1.23"/>
    </reaction>
</comment>
<dbReference type="GO" id="GO:0004565">
    <property type="term" value="F:beta-galactosidase activity"/>
    <property type="evidence" value="ECO:0007669"/>
    <property type="project" value="UniProtKB-EC"/>
</dbReference>
<dbReference type="InterPro" id="IPR008979">
    <property type="entry name" value="Galactose-bd-like_sf"/>
</dbReference>
<evidence type="ECO:0000313" key="7">
    <source>
        <dbReference type="EMBL" id="CAK9145448.1"/>
    </source>
</evidence>
<accession>A0ABC8RL40</accession>
<protein>
    <recommendedName>
        <fullName evidence="3">beta-galactosidase</fullName>
        <ecNumber evidence="3">3.2.1.23</ecNumber>
    </recommendedName>
</protein>
<name>A0ABC8RL40_9AQUA</name>
<evidence type="ECO:0000256" key="4">
    <source>
        <dbReference type="ARBA" id="ARBA00022801"/>
    </source>
</evidence>
<evidence type="ECO:0000259" key="6">
    <source>
        <dbReference type="Pfam" id="PF02837"/>
    </source>
</evidence>